<dbReference type="SUPFAM" id="SSF47413">
    <property type="entry name" value="lambda repressor-like DNA-binding domains"/>
    <property type="match status" value="1"/>
</dbReference>
<dbReference type="InterPro" id="IPR010982">
    <property type="entry name" value="Lambda_DNA-bd_dom_sf"/>
</dbReference>
<comment type="caution">
    <text evidence="2">The sequence shown here is derived from an EMBL/GenBank/DDBJ whole genome shotgun (WGS) entry which is preliminary data.</text>
</comment>
<accession>A0ABM9MUJ0</accession>
<feature type="domain" description="HTH cro/C1-type" evidence="1">
    <location>
        <begin position="4"/>
        <end position="64"/>
    </location>
</feature>
<evidence type="ECO:0000313" key="2">
    <source>
        <dbReference type="EMBL" id="CAK1241234.1"/>
    </source>
</evidence>
<dbReference type="InterPro" id="IPR001387">
    <property type="entry name" value="Cro/C1-type_HTH"/>
</dbReference>
<protein>
    <submittedName>
        <fullName evidence="2">Contains XRE-family HTH domain (HipB)</fullName>
    </submittedName>
</protein>
<reference evidence="2 3" key="1">
    <citation type="submission" date="2023-10" db="EMBL/GenBank/DDBJ databases">
        <authorList>
            <person name="Botero Cardona J."/>
        </authorList>
    </citation>
    <scope>NUCLEOTIDE SEQUENCE [LARGE SCALE GENOMIC DNA]</scope>
    <source>
        <strain evidence="2 3">R-53137</strain>
    </source>
</reference>
<dbReference type="EMBL" id="CAUZLT010000003">
    <property type="protein sequence ID" value="CAK1241234.1"/>
    <property type="molecule type" value="Genomic_DNA"/>
</dbReference>
<dbReference type="Proteomes" id="UP001314262">
    <property type="component" value="Unassembled WGS sequence"/>
</dbReference>
<proteinExistence type="predicted"/>
<dbReference type="Pfam" id="PF01381">
    <property type="entry name" value="HTH_3"/>
    <property type="match status" value="1"/>
</dbReference>
<dbReference type="Gene3D" id="1.10.260.40">
    <property type="entry name" value="lambda repressor-like DNA-binding domains"/>
    <property type="match status" value="1"/>
</dbReference>
<dbReference type="SMART" id="SM00530">
    <property type="entry name" value="HTH_XRE"/>
    <property type="match status" value="1"/>
</dbReference>
<gene>
    <name evidence="2" type="ORF">R53137_KAKDMLNK_00825</name>
</gene>
<evidence type="ECO:0000259" key="1">
    <source>
        <dbReference type="PROSITE" id="PS50943"/>
    </source>
</evidence>
<organism evidence="2 3">
    <name type="scientific">Fructobacillus tropaeoli</name>
    <dbReference type="NCBI Taxonomy" id="709323"/>
    <lineage>
        <taxon>Bacteria</taxon>
        <taxon>Bacillati</taxon>
        <taxon>Bacillota</taxon>
        <taxon>Bacilli</taxon>
        <taxon>Lactobacillales</taxon>
        <taxon>Lactobacillaceae</taxon>
        <taxon>Fructobacillus</taxon>
    </lineage>
</organism>
<sequence length="205" mass="23560">MNRIKELRQQKKLSLAKLSDQLNKNYNLKISAPSLMRYENNETEPKLETWQKMADFFNVPIPFLQGITVSKDTFEDLTSKHPNRTSFHPYDFDVANAFINDGILTLTLDEVLEKNDKINKKASNLIFHLAKKVEEGYYSPNQVQIVQAAIAALNYSKSNKNEDFVSNLSSLIDFIIKADSKSPKDKEHIYWLVNQTIESKKNGNS</sequence>
<dbReference type="CDD" id="cd00093">
    <property type="entry name" value="HTH_XRE"/>
    <property type="match status" value="1"/>
</dbReference>
<name>A0ABM9MUJ0_9LACO</name>
<evidence type="ECO:0000313" key="3">
    <source>
        <dbReference type="Proteomes" id="UP001314262"/>
    </source>
</evidence>
<dbReference type="PROSITE" id="PS50943">
    <property type="entry name" value="HTH_CROC1"/>
    <property type="match status" value="1"/>
</dbReference>
<keyword evidence="3" id="KW-1185">Reference proteome</keyword>